<sequence>MKIFLIAVVLLCGCMACNRSAPTMSKLPDNAVILAFGDSLTYGTGASALHDYPSILAQMSGREVINEGVPGELSAQGRQRLPALLDEYRPDLLILIHGGNDILQQIAAEQTRDNLKAMIAEARQRNIPIVILGVPAFGVVFLHSAKIYEEIAASEGVPSDLDTVPNILANNALKSDAVHPNDSGYRHLAENIAALLQKHGAL</sequence>
<dbReference type="SUPFAM" id="SSF52266">
    <property type="entry name" value="SGNH hydrolase"/>
    <property type="match status" value="1"/>
</dbReference>
<name>A0A126T3V6_9GAMM</name>
<keyword evidence="4" id="KW-1185">Reference proteome</keyword>
<dbReference type="OrthoDB" id="9786188at2"/>
<dbReference type="AlphaFoldDB" id="A0A126T3V6"/>
<accession>A0A126T3V6</accession>
<protein>
    <submittedName>
        <fullName evidence="3">Arylesterase</fullName>
    </submittedName>
</protein>
<evidence type="ECO:0000313" key="3">
    <source>
        <dbReference type="EMBL" id="AMK76766.1"/>
    </source>
</evidence>
<dbReference type="STRING" id="1538553.JT25_009730"/>
<evidence type="ECO:0000259" key="2">
    <source>
        <dbReference type="Pfam" id="PF13472"/>
    </source>
</evidence>
<gene>
    <name evidence="3" type="ORF">JT25_009730</name>
</gene>
<reference evidence="3 4" key="1">
    <citation type="journal article" date="2015" name="Environ. Microbiol.">
        <title>Methane oxidation coupled to nitrate reduction under hypoxia by the Gammaproteobacterium Methylomonas denitrificans, sp. nov. type strain FJG1.</title>
        <authorList>
            <person name="Kits K.D."/>
            <person name="Klotz M.G."/>
            <person name="Stein L.Y."/>
        </authorList>
    </citation>
    <scope>NUCLEOTIDE SEQUENCE [LARGE SCALE GENOMIC DNA]</scope>
    <source>
        <strain evidence="3 4">FJG1</strain>
    </source>
</reference>
<dbReference type="PANTHER" id="PTHR30383">
    <property type="entry name" value="THIOESTERASE 1/PROTEASE 1/LYSOPHOSPHOLIPASE L1"/>
    <property type="match status" value="1"/>
</dbReference>
<dbReference type="InterPro" id="IPR036514">
    <property type="entry name" value="SGNH_hydro_sf"/>
</dbReference>
<dbReference type="EMBL" id="CP014476">
    <property type="protein sequence ID" value="AMK76766.1"/>
    <property type="molecule type" value="Genomic_DNA"/>
</dbReference>
<evidence type="ECO:0000313" key="4">
    <source>
        <dbReference type="Proteomes" id="UP000030512"/>
    </source>
</evidence>
<dbReference type="RefSeq" id="WP_036278904.1">
    <property type="nucleotide sequence ID" value="NZ_CP014476.1"/>
</dbReference>
<organism evidence="3 4">
    <name type="scientific">Methylomonas denitrificans</name>
    <dbReference type="NCBI Taxonomy" id="1538553"/>
    <lineage>
        <taxon>Bacteria</taxon>
        <taxon>Pseudomonadati</taxon>
        <taxon>Pseudomonadota</taxon>
        <taxon>Gammaproteobacteria</taxon>
        <taxon>Methylococcales</taxon>
        <taxon>Methylococcaceae</taxon>
        <taxon>Methylomonas</taxon>
    </lineage>
</organism>
<feature type="chain" id="PRO_5007797727" evidence="1">
    <location>
        <begin position="22"/>
        <end position="202"/>
    </location>
</feature>
<dbReference type="KEGG" id="mdn:JT25_009730"/>
<feature type="domain" description="SGNH hydrolase-type esterase" evidence="2">
    <location>
        <begin position="35"/>
        <end position="186"/>
    </location>
</feature>
<dbReference type="Pfam" id="PF13472">
    <property type="entry name" value="Lipase_GDSL_2"/>
    <property type="match status" value="1"/>
</dbReference>
<feature type="signal peptide" evidence="1">
    <location>
        <begin position="1"/>
        <end position="21"/>
    </location>
</feature>
<dbReference type="GO" id="GO:0016788">
    <property type="term" value="F:hydrolase activity, acting on ester bonds"/>
    <property type="evidence" value="ECO:0007669"/>
    <property type="project" value="UniProtKB-ARBA"/>
</dbReference>
<keyword evidence="1" id="KW-0732">Signal</keyword>
<dbReference type="Gene3D" id="3.40.50.1110">
    <property type="entry name" value="SGNH hydrolase"/>
    <property type="match status" value="1"/>
</dbReference>
<dbReference type="Proteomes" id="UP000030512">
    <property type="component" value="Chromosome"/>
</dbReference>
<dbReference type="InterPro" id="IPR051532">
    <property type="entry name" value="Ester_Hydrolysis_Enzymes"/>
</dbReference>
<proteinExistence type="predicted"/>
<evidence type="ECO:0000256" key="1">
    <source>
        <dbReference type="SAM" id="SignalP"/>
    </source>
</evidence>
<dbReference type="InterPro" id="IPR013830">
    <property type="entry name" value="SGNH_hydro"/>
</dbReference>